<evidence type="ECO:0000313" key="13">
    <source>
        <dbReference type="Proteomes" id="UP000540929"/>
    </source>
</evidence>
<feature type="transmembrane region" description="Helical" evidence="9">
    <location>
        <begin position="161"/>
        <end position="183"/>
    </location>
</feature>
<dbReference type="Proteomes" id="UP000572540">
    <property type="component" value="Unassembled WGS sequence"/>
</dbReference>
<evidence type="ECO:0000313" key="11">
    <source>
        <dbReference type="EMBL" id="NYH15020.1"/>
    </source>
</evidence>
<dbReference type="EMBL" id="JACCAS010000002">
    <property type="protein sequence ID" value="NYH26648.1"/>
    <property type="molecule type" value="Genomic_DNA"/>
</dbReference>
<dbReference type="InterPro" id="IPR010065">
    <property type="entry name" value="AA_ABC_transptr_permease_3TM"/>
</dbReference>
<dbReference type="InterPro" id="IPR035906">
    <property type="entry name" value="MetI-like_sf"/>
</dbReference>
<dbReference type="InterPro" id="IPR000515">
    <property type="entry name" value="MetI-like"/>
</dbReference>
<dbReference type="SUPFAM" id="SSF161098">
    <property type="entry name" value="MetI-like"/>
    <property type="match status" value="1"/>
</dbReference>
<evidence type="ECO:0000256" key="4">
    <source>
        <dbReference type="ARBA" id="ARBA00022475"/>
    </source>
</evidence>
<keyword evidence="7 9" id="KW-1133">Transmembrane helix</keyword>
<dbReference type="AlphaFoldDB" id="A0A7Z0AZY8"/>
<keyword evidence="6" id="KW-0029">Amino-acid transport</keyword>
<dbReference type="Gene3D" id="1.10.3720.10">
    <property type="entry name" value="MetI-like"/>
    <property type="match status" value="1"/>
</dbReference>
<dbReference type="PANTHER" id="PTHR30614">
    <property type="entry name" value="MEMBRANE COMPONENT OF AMINO ACID ABC TRANSPORTER"/>
    <property type="match status" value="1"/>
</dbReference>
<dbReference type="RefSeq" id="WP_179710625.1">
    <property type="nucleotide sequence ID" value="NZ_JACCAS010000002.1"/>
</dbReference>
<dbReference type="Pfam" id="PF00528">
    <property type="entry name" value="BPD_transp_1"/>
    <property type="match status" value="1"/>
</dbReference>
<keyword evidence="3 9" id="KW-0813">Transport</keyword>
<comment type="similarity">
    <text evidence="2">Belongs to the binding-protein-dependent transport system permease family. HisMQ subfamily.</text>
</comment>
<gene>
    <name evidence="12" type="ORF">GGD40_006219</name>
    <name evidence="11" type="ORF">GGD41_002248</name>
</gene>
<evidence type="ECO:0000256" key="8">
    <source>
        <dbReference type="ARBA" id="ARBA00023136"/>
    </source>
</evidence>
<feature type="transmembrane region" description="Helical" evidence="9">
    <location>
        <begin position="55"/>
        <end position="76"/>
    </location>
</feature>
<dbReference type="PROSITE" id="PS50928">
    <property type="entry name" value="ABC_TM1"/>
    <property type="match status" value="1"/>
</dbReference>
<comment type="subcellular location">
    <subcellularLocation>
        <location evidence="1">Cell inner membrane</location>
        <topology evidence="1">Multi-pass membrane protein</topology>
    </subcellularLocation>
    <subcellularLocation>
        <location evidence="9">Cell membrane</location>
        <topology evidence="9">Multi-pass membrane protein</topology>
    </subcellularLocation>
</comment>
<evidence type="ECO:0000256" key="2">
    <source>
        <dbReference type="ARBA" id="ARBA00010072"/>
    </source>
</evidence>
<evidence type="ECO:0000256" key="5">
    <source>
        <dbReference type="ARBA" id="ARBA00022692"/>
    </source>
</evidence>
<organism evidence="11 14">
    <name type="scientific">Paraburkholderia bryophila</name>
    <dbReference type="NCBI Taxonomy" id="420952"/>
    <lineage>
        <taxon>Bacteria</taxon>
        <taxon>Pseudomonadati</taxon>
        <taxon>Pseudomonadota</taxon>
        <taxon>Betaproteobacteria</taxon>
        <taxon>Burkholderiales</taxon>
        <taxon>Burkholderiaceae</taxon>
        <taxon>Paraburkholderia</taxon>
    </lineage>
</organism>
<dbReference type="Proteomes" id="UP000540929">
    <property type="component" value="Unassembled WGS sequence"/>
</dbReference>
<comment type="caution">
    <text evidence="11">The sequence shown here is derived from an EMBL/GenBank/DDBJ whole genome shotgun (WGS) entry which is preliminary data.</text>
</comment>
<evidence type="ECO:0000313" key="12">
    <source>
        <dbReference type="EMBL" id="NYH26648.1"/>
    </source>
</evidence>
<protein>
    <submittedName>
        <fullName evidence="11">Polar amino acid transport system permease protein</fullName>
    </submittedName>
</protein>
<feature type="transmembrane region" description="Helical" evidence="9">
    <location>
        <begin position="189"/>
        <end position="207"/>
    </location>
</feature>
<keyword evidence="13" id="KW-1185">Reference proteome</keyword>
<keyword evidence="4" id="KW-1003">Cell membrane</keyword>
<evidence type="ECO:0000256" key="7">
    <source>
        <dbReference type="ARBA" id="ARBA00022989"/>
    </source>
</evidence>
<evidence type="ECO:0000256" key="3">
    <source>
        <dbReference type="ARBA" id="ARBA00022448"/>
    </source>
</evidence>
<reference evidence="13 14" key="1">
    <citation type="submission" date="2020-07" db="EMBL/GenBank/DDBJ databases">
        <title>Exploring microbial biodiversity for novel pathways involved in the catabolism of aromatic compounds derived from lignin.</title>
        <authorList>
            <person name="Elkins J."/>
        </authorList>
    </citation>
    <scope>NUCLEOTIDE SEQUENCE [LARGE SCALE GENOMIC DNA]</scope>
    <source>
        <strain evidence="11 14">H2C3B</strain>
        <strain evidence="12 13">H2C3C</strain>
    </source>
</reference>
<evidence type="ECO:0000259" key="10">
    <source>
        <dbReference type="PROSITE" id="PS50928"/>
    </source>
</evidence>
<evidence type="ECO:0000256" key="6">
    <source>
        <dbReference type="ARBA" id="ARBA00022970"/>
    </source>
</evidence>
<keyword evidence="5 9" id="KW-0812">Transmembrane</keyword>
<dbReference type="GO" id="GO:0006865">
    <property type="term" value="P:amino acid transport"/>
    <property type="evidence" value="ECO:0007669"/>
    <property type="project" value="UniProtKB-KW"/>
</dbReference>
<dbReference type="GO" id="GO:0043190">
    <property type="term" value="C:ATP-binding cassette (ABC) transporter complex"/>
    <property type="evidence" value="ECO:0007669"/>
    <property type="project" value="InterPro"/>
</dbReference>
<feature type="transmembrane region" description="Helical" evidence="9">
    <location>
        <begin position="132"/>
        <end position="154"/>
    </location>
</feature>
<dbReference type="NCBIfam" id="TIGR01726">
    <property type="entry name" value="HEQRo_perm_3TM"/>
    <property type="match status" value="1"/>
</dbReference>
<sequence length="220" mass="24431">MTFDLHVITGNWAQIQDGMFLTIVLWLCGCTLAMLTGFFAATLYHYLGETTRKLIRLYVVVFRGTPFLVQLFLLYYGGPSVGIVLSPLAAGLVGITLYAGAQFTELFRAGYESIPRGQVEAAEIFGLPNRSIVWHVQLPQMILIILPSLINLYLDTMKDTALLSVISIPEVTAILSGIGSSTYAFAETLFALGAFYWLMLEIVTFLGRSIERRASRYTTH</sequence>
<name>A0A7Z0AZY8_9BURK</name>
<evidence type="ECO:0000256" key="9">
    <source>
        <dbReference type="RuleBase" id="RU363032"/>
    </source>
</evidence>
<dbReference type="PANTHER" id="PTHR30614:SF0">
    <property type="entry name" value="L-CYSTINE TRANSPORT SYSTEM PERMEASE PROTEIN TCYL"/>
    <property type="match status" value="1"/>
</dbReference>
<dbReference type="InterPro" id="IPR043429">
    <property type="entry name" value="ArtM/GltK/GlnP/TcyL/YhdX-like"/>
</dbReference>
<evidence type="ECO:0000256" key="1">
    <source>
        <dbReference type="ARBA" id="ARBA00004429"/>
    </source>
</evidence>
<accession>A0A7Z0AZY8</accession>
<dbReference type="CDD" id="cd06261">
    <property type="entry name" value="TM_PBP2"/>
    <property type="match status" value="1"/>
</dbReference>
<proteinExistence type="inferred from homology"/>
<evidence type="ECO:0000313" key="14">
    <source>
        <dbReference type="Proteomes" id="UP000572540"/>
    </source>
</evidence>
<feature type="domain" description="ABC transmembrane type-1" evidence="10">
    <location>
        <begin position="19"/>
        <end position="207"/>
    </location>
</feature>
<dbReference type="EMBL" id="JACCAU010000001">
    <property type="protein sequence ID" value="NYH15020.1"/>
    <property type="molecule type" value="Genomic_DNA"/>
</dbReference>
<keyword evidence="8 9" id="KW-0472">Membrane</keyword>
<dbReference type="GO" id="GO:0022857">
    <property type="term" value="F:transmembrane transporter activity"/>
    <property type="evidence" value="ECO:0007669"/>
    <property type="project" value="InterPro"/>
</dbReference>
<feature type="transmembrane region" description="Helical" evidence="9">
    <location>
        <begin position="20"/>
        <end position="43"/>
    </location>
</feature>